<comment type="caution">
    <text evidence="1">The sequence shown here is derived from an EMBL/GenBank/DDBJ whole genome shotgun (WGS) entry which is preliminary data.</text>
</comment>
<gene>
    <name evidence="1" type="ORF">ABZV61_42865</name>
</gene>
<accession>A0ABV2UN31</accession>
<proteinExistence type="predicted"/>
<organism evidence="1 2">
    <name type="scientific">Streptomyces sp. 900116325</name>
    <dbReference type="NCBI Taxonomy" id="3154295"/>
    <lineage>
        <taxon>Bacteria</taxon>
        <taxon>Bacillati</taxon>
        <taxon>Actinomycetota</taxon>
        <taxon>Actinomycetes</taxon>
        <taxon>Kitasatosporales</taxon>
        <taxon>Streptomycetaceae</taxon>
        <taxon>Streptomyces</taxon>
    </lineage>
</organism>
<evidence type="ECO:0000313" key="1">
    <source>
        <dbReference type="EMBL" id="MET8439263.1"/>
    </source>
</evidence>
<keyword evidence="2" id="KW-1185">Reference proteome</keyword>
<evidence type="ECO:0000313" key="2">
    <source>
        <dbReference type="Proteomes" id="UP001550044"/>
    </source>
</evidence>
<sequence>MAGGPDKLRTWALAWDDGDGYAGLFQLGLLDDLFVLAGLCYDGGAIAGAVAGRSDRSVGDSDVLALDEGTEAARRA</sequence>
<dbReference type="EMBL" id="JBEXIP010000116">
    <property type="protein sequence ID" value="MET8439263.1"/>
    <property type="molecule type" value="Genomic_DNA"/>
</dbReference>
<protein>
    <submittedName>
        <fullName evidence="1">Uncharacterized protein</fullName>
    </submittedName>
</protein>
<name>A0ABV2UN31_9ACTN</name>
<dbReference type="RefSeq" id="WP_356506256.1">
    <property type="nucleotide sequence ID" value="NZ_JBEXEF010000303.1"/>
</dbReference>
<reference evidence="1 2" key="1">
    <citation type="submission" date="2024-06" db="EMBL/GenBank/DDBJ databases">
        <title>The Natural Products Discovery Center: Release of the First 8490 Sequenced Strains for Exploring Actinobacteria Biosynthetic Diversity.</title>
        <authorList>
            <person name="Kalkreuter E."/>
            <person name="Kautsar S.A."/>
            <person name="Yang D."/>
            <person name="Bader C.D."/>
            <person name="Teijaro C.N."/>
            <person name="Fluegel L."/>
            <person name="Davis C.M."/>
            <person name="Simpson J.R."/>
            <person name="Lauterbach L."/>
            <person name="Steele A.D."/>
            <person name="Gui C."/>
            <person name="Meng S."/>
            <person name="Li G."/>
            <person name="Viehrig K."/>
            <person name="Ye F."/>
            <person name="Su P."/>
            <person name="Kiefer A.F."/>
            <person name="Nichols A."/>
            <person name="Cepeda A.J."/>
            <person name="Yan W."/>
            <person name="Fan B."/>
            <person name="Jiang Y."/>
            <person name="Adhikari A."/>
            <person name="Zheng C.-J."/>
            <person name="Schuster L."/>
            <person name="Cowan T.M."/>
            <person name="Smanski M.J."/>
            <person name="Chevrette M.G."/>
            <person name="De Carvalho L.P.S."/>
            <person name="Shen B."/>
        </authorList>
    </citation>
    <scope>NUCLEOTIDE SEQUENCE [LARGE SCALE GENOMIC DNA]</scope>
    <source>
        <strain evidence="1 2">NPDC005137</strain>
    </source>
</reference>
<dbReference type="Proteomes" id="UP001550044">
    <property type="component" value="Unassembled WGS sequence"/>
</dbReference>